<evidence type="ECO:0000256" key="5">
    <source>
        <dbReference type="ARBA" id="ARBA00023244"/>
    </source>
</evidence>
<evidence type="ECO:0000256" key="4">
    <source>
        <dbReference type="ARBA" id="ARBA00023239"/>
    </source>
</evidence>
<dbReference type="AlphaFoldDB" id="A0A3S0K464"/>
<dbReference type="CDD" id="cd06578">
    <property type="entry name" value="HemD"/>
    <property type="match status" value="1"/>
</dbReference>
<comment type="pathway">
    <text evidence="1 9">Porphyrin-containing compound metabolism; protoporphyrin-IX biosynthesis; coproporphyrinogen-III from 5-aminolevulinate: step 3/4.</text>
</comment>
<dbReference type="Gene3D" id="3.40.50.10090">
    <property type="match status" value="2"/>
</dbReference>
<feature type="domain" description="Tetrapyrrole biosynthesis uroporphyrinogen III synthase" evidence="10">
    <location>
        <begin position="31"/>
        <end position="251"/>
    </location>
</feature>
<dbReference type="SUPFAM" id="SSF69618">
    <property type="entry name" value="HemD-like"/>
    <property type="match status" value="1"/>
</dbReference>
<evidence type="ECO:0000256" key="2">
    <source>
        <dbReference type="ARBA" id="ARBA00008133"/>
    </source>
</evidence>
<evidence type="ECO:0000313" key="11">
    <source>
        <dbReference type="EMBL" id="RTR19816.1"/>
    </source>
</evidence>
<comment type="catalytic activity">
    <reaction evidence="8 9">
        <text>hydroxymethylbilane = uroporphyrinogen III + H2O</text>
        <dbReference type="Rhea" id="RHEA:18965"/>
        <dbReference type="ChEBI" id="CHEBI:15377"/>
        <dbReference type="ChEBI" id="CHEBI:57308"/>
        <dbReference type="ChEBI" id="CHEBI:57845"/>
        <dbReference type="EC" id="4.2.1.75"/>
    </reaction>
</comment>
<evidence type="ECO:0000256" key="9">
    <source>
        <dbReference type="RuleBase" id="RU366031"/>
    </source>
</evidence>
<dbReference type="GO" id="GO:0004852">
    <property type="term" value="F:uroporphyrinogen-III synthase activity"/>
    <property type="evidence" value="ECO:0007669"/>
    <property type="project" value="UniProtKB-UniRule"/>
</dbReference>
<comment type="similarity">
    <text evidence="2 9">Belongs to the uroporphyrinogen-III synthase family.</text>
</comment>
<dbReference type="GO" id="GO:0006782">
    <property type="term" value="P:protoporphyrinogen IX biosynthetic process"/>
    <property type="evidence" value="ECO:0007669"/>
    <property type="project" value="UniProtKB-UniRule"/>
</dbReference>
<dbReference type="InterPro" id="IPR003754">
    <property type="entry name" value="4pyrrol_synth_uPrphyn_synth"/>
</dbReference>
<keyword evidence="5 9" id="KW-0627">Porphyrin biosynthesis</keyword>
<dbReference type="OrthoDB" id="7163809at2"/>
<protein>
    <recommendedName>
        <fullName evidence="7 9">Uroporphyrinogen-III synthase</fullName>
        <ecNumber evidence="3 9">4.2.1.75</ecNumber>
    </recommendedName>
</protein>
<accession>A0A3S0K464</accession>
<dbReference type="InterPro" id="IPR036108">
    <property type="entry name" value="4pyrrol_syn_uPrphyn_synt_sf"/>
</dbReference>
<proteinExistence type="inferred from homology"/>
<dbReference type="UniPathway" id="UPA00251">
    <property type="reaction ID" value="UER00320"/>
</dbReference>
<dbReference type="EMBL" id="RXMA01000010">
    <property type="protein sequence ID" value="RTR19816.1"/>
    <property type="molecule type" value="Genomic_DNA"/>
</dbReference>
<comment type="function">
    <text evidence="6 9">Catalyzes cyclization of the linear tetrapyrrole, hydroxymethylbilane, to the macrocyclic uroporphyrinogen III.</text>
</comment>
<evidence type="ECO:0000256" key="8">
    <source>
        <dbReference type="ARBA" id="ARBA00048617"/>
    </source>
</evidence>
<dbReference type="InterPro" id="IPR039793">
    <property type="entry name" value="UROS/Hem4"/>
</dbReference>
<name>A0A3S0K464_9PROT</name>
<dbReference type="PANTHER" id="PTHR38042">
    <property type="entry name" value="UROPORPHYRINOGEN-III SYNTHASE, CHLOROPLASTIC"/>
    <property type="match status" value="1"/>
</dbReference>
<dbReference type="Proteomes" id="UP000277007">
    <property type="component" value="Unassembled WGS sequence"/>
</dbReference>
<dbReference type="PANTHER" id="PTHR38042:SF1">
    <property type="entry name" value="UROPORPHYRINOGEN-III SYNTHASE, CHLOROPLASTIC"/>
    <property type="match status" value="1"/>
</dbReference>
<keyword evidence="4 9" id="KW-0456">Lyase</keyword>
<organism evidence="11 12">
    <name type="scientific">Azospirillum griseum</name>
    <dbReference type="NCBI Taxonomy" id="2496639"/>
    <lineage>
        <taxon>Bacteria</taxon>
        <taxon>Pseudomonadati</taxon>
        <taxon>Pseudomonadota</taxon>
        <taxon>Alphaproteobacteria</taxon>
        <taxon>Rhodospirillales</taxon>
        <taxon>Azospirillaceae</taxon>
        <taxon>Azospirillum</taxon>
    </lineage>
</organism>
<comment type="caution">
    <text evidence="11">The sequence shown here is derived from an EMBL/GenBank/DDBJ whole genome shotgun (WGS) entry which is preliminary data.</text>
</comment>
<gene>
    <name evidence="11" type="ORF">EJ903_12500</name>
</gene>
<sequence>MSDRSAAPVPPSTDGRTRLLVTRPWEDAEPLVRRLSALGYACAIEPMLEMVWLDGPEPDLTGVQALLFTSANGVRGYARRTDRRDRPVYAVGDATARAATGAGFSQVESAAGDVYALADLVRRRCQPVDGSLLHVAGSKVAGDLAGLLGTAGFTLTRAVLYDAVPATALSAPTAAFLRTSAIGNVLFFSPRTARSFVKLLAEADLIDRCRTVDALCLSPAVAEAARAYGQGGETPWHRVRVASRPDQDALLDLLPPLTGGTG</sequence>
<evidence type="ECO:0000256" key="7">
    <source>
        <dbReference type="ARBA" id="ARBA00040167"/>
    </source>
</evidence>
<reference evidence="11 12" key="1">
    <citation type="submission" date="2018-12" db="EMBL/GenBank/DDBJ databases">
        <authorList>
            <person name="Yang Y."/>
        </authorList>
    </citation>
    <scope>NUCLEOTIDE SEQUENCE [LARGE SCALE GENOMIC DNA]</scope>
    <source>
        <strain evidence="11 12">L-25-5w-1</strain>
    </source>
</reference>
<evidence type="ECO:0000256" key="6">
    <source>
        <dbReference type="ARBA" id="ARBA00037589"/>
    </source>
</evidence>
<evidence type="ECO:0000256" key="3">
    <source>
        <dbReference type="ARBA" id="ARBA00013109"/>
    </source>
</evidence>
<dbReference type="RefSeq" id="WP_126615662.1">
    <property type="nucleotide sequence ID" value="NZ_JBHUCY010000043.1"/>
</dbReference>
<dbReference type="Pfam" id="PF02602">
    <property type="entry name" value="HEM4"/>
    <property type="match status" value="1"/>
</dbReference>
<dbReference type="EC" id="4.2.1.75" evidence="3 9"/>
<dbReference type="GO" id="GO:0006780">
    <property type="term" value="P:uroporphyrinogen III biosynthetic process"/>
    <property type="evidence" value="ECO:0007669"/>
    <property type="project" value="UniProtKB-UniRule"/>
</dbReference>
<evidence type="ECO:0000256" key="1">
    <source>
        <dbReference type="ARBA" id="ARBA00004772"/>
    </source>
</evidence>
<evidence type="ECO:0000259" key="10">
    <source>
        <dbReference type="Pfam" id="PF02602"/>
    </source>
</evidence>
<evidence type="ECO:0000313" key="12">
    <source>
        <dbReference type="Proteomes" id="UP000277007"/>
    </source>
</evidence>
<keyword evidence="12" id="KW-1185">Reference proteome</keyword>